<evidence type="ECO:0000256" key="1">
    <source>
        <dbReference type="SAM" id="SignalP"/>
    </source>
</evidence>
<accession>A0ABV3QCS6</accession>
<feature type="chain" id="PRO_5045139527" evidence="1">
    <location>
        <begin position="27"/>
        <end position="429"/>
    </location>
</feature>
<keyword evidence="1" id="KW-0732">Signal</keyword>
<dbReference type="Proteomes" id="UP001556220">
    <property type="component" value="Unassembled WGS sequence"/>
</dbReference>
<keyword evidence="3" id="KW-1185">Reference proteome</keyword>
<comment type="caution">
    <text evidence="2">The sequence shown here is derived from an EMBL/GenBank/DDBJ whole genome shotgun (WGS) entry which is preliminary data.</text>
</comment>
<protein>
    <submittedName>
        <fullName evidence="2">Tetratricopeptide repeat protein</fullName>
    </submittedName>
</protein>
<dbReference type="Pfam" id="PF13432">
    <property type="entry name" value="TPR_16"/>
    <property type="match status" value="1"/>
</dbReference>
<name>A0ABV3QCS6_9GAMM</name>
<dbReference type="InterPro" id="IPR011990">
    <property type="entry name" value="TPR-like_helical_dom_sf"/>
</dbReference>
<evidence type="ECO:0000313" key="2">
    <source>
        <dbReference type="EMBL" id="MEW9571636.1"/>
    </source>
</evidence>
<feature type="signal peptide" evidence="1">
    <location>
        <begin position="1"/>
        <end position="26"/>
    </location>
</feature>
<dbReference type="EMBL" id="JBFOHK010000002">
    <property type="protein sequence ID" value="MEW9571636.1"/>
    <property type="molecule type" value="Genomic_DNA"/>
</dbReference>
<dbReference type="RefSeq" id="WP_367853718.1">
    <property type="nucleotide sequence ID" value="NZ_JBFOHK010000002.1"/>
</dbReference>
<dbReference type="SUPFAM" id="SSF48452">
    <property type="entry name" value="TPR-like"/>
    <property type="match status" value="1"/>
</dbReference>
<proteinExistence type="predicted"/>
<dbReference type="SUPFAM" id="SSF81901">
    <property type="entry name" value="HCP-like"/>
    <property type="match status" value="1"/>
</dbReference>
<evidence type="ECO:0000313" key="3">
    <source>
        <dbReference type="Proteomes" id="UP001556220"/>
    </source>
</evidence>
<sequence length="429" mass="46039">MKHTPLFTMLAGAALAFTFAATPVHADNSASKDKQAVQYPNTTRVAPKLDLTSEKEQKALNEGLDAVNSGDKAKAEQILQPIVDSSKSKYAQAIALQGLANVTYNSGDVKGAIPLLKRSIDDGVMPNDTYFQLMFELAQLYAADQQYQASLDTVAKWRAEGKKETADSYGLEGMDYYRLEKYPEAIAAIQKAKSLTDKPQDSWNQILMASYAESGKGGDAAKMATDEYEKNPTDSGTLHNASAILLQQQDYAGAIKVLEQGRANGALKDEGDWVNLVKAYLLQAQNGGDAKSGSTKALQAFDDGMAKGAIKPTAANYKLAGDAAVIGDNDAKAIGYYQKGSAVASDGEVDVALGKVYFQDQKYAQARKYLTQGIGKGVQHKGQAYMVLAETDRELKDKPGAITAMMEATKDPDTAAKAKDWLRKAGVGK</sequence>
<reference evidence="2 3" key="1">
    <citation type="submission" date="2024-06" db="EMBL/GenBank/DDBJ databases">
        <authorList>
            <person name="Woo H."/>
        </authorList>
    </citation>
    <scope>NUCLEOTIDE SEQUENCE [LARGE SCALE GENOMIC DNA]</scope>
    <source>
        <strain evidence="2 3">Si-c</strain>
    </source>
</reference>
<gene>
    <name evidence="2" type="ORF">ABQJ54_07725</name>
</gene>
<dbReference type="Gene3D" id="1.25.40.10">
    <property type="entry name" value="Tetratricopeptide repeat domain"/>
    <property type="match status" value="2"/>
</dbReference>
<organism evidence="2 3">
    <name type="scientific">Rhodanobacter lycopersici</name>
    <dbReference type="NCBI Taxonomy" id="3162487"/>
    <lineage>
        <taxon>Bacteria</taxon>
        <taxon>Pseudomonadati</taxon>
        <taxon>Pseudomonadota</taxon>
        <taxon>Gammaproteobacteria</taxon>
        <taxon>Lysobacterales</taxon>
        <taxon>Rhodanobacteraceae</taxon>
        <taxon>Rhodanobacter</taxon>
    </lineage>
</organism>